<accession>A0A379DWV0</accession>
<sequence>MEENTNCSKFHKGWFYKLALLHFERKTEQAEYNQTCLNC</sequence>
<proteinExistence type="predicted"/>
<evidence type="ECO:0000313" key="2">
    <source>
        <dbReference type="Proteomes" id="UP000254072"/>
    </source>
</evidence>
<gene>
    <name evidence="1" type="ORF">NCTC11157_00685</name>
</gene>
<evidence type="ECO:0000313" key="1">
    <source>
        <dbReference type="EMBL" id="SUB84966.1"/>
    </source>
</evidence>
<organism evidence="1 2">
    <name type="scientific">Prevotella disiens</name>
    <dbReference type="NCBI Taxonomy" id="28130"/>
    <lineage>
        <taxon>Bacteria</taxon>
        <taxon>Pseudomonadati</taxon>
        <taxon>Bacteroidota</taxon>
        <taxon>Bacteroidia</taxon>
        <taxon>Bacteroidales</taxon>
        <taxon>Prevotellaceae</taxon>
        <taxon>Prevotella</taxon>
    </lineage>
</organism>
<reference evidence="1 2" key="1">
    <citation type="submission" date="2018-06" db="EMBL/GenBank/DDBJ databases">
        <authorList>
            <consortium name="Pathogen Informatics"/>
            <person name="Doyle S."/>
        </authorList>
    </citation>
    <scope>NUCLEOTIDE SEQUENCE [LARGE SCALE GENOMIC DNA]</scope>
    <source>
        <strain evidence="1 2">NCTC11157</strain>
    </source>
</reference>
<dbReference type="EMBL" id="UGTL01000001">
    <property type="protein sequence ID" value="SUB84966.1"/>
    <property type="molecule type" value="Genomic_DNA"/>
</dbReference>
<protein>
    <submittedName>
        <fullName evidence="1">Uncharacterized protein</fullName>
    </submittedName>
</protein>
<name>A0A379DWV0_9BACT</name>
<dbReference type="Proteomes" id="UP000254072">
    <property type="component" value="Unassembled WGS sequence"/>
</dbReference>
<dbReference type="AlphaFoldDB" id="A0A379DWV0"/>